<dbReference type="AlphaFoldDB" id="A0A397TGT3"/>
<dbReference type="GO" id="GO:0000149">
    <property type="term" value="F:SNARE binding"/>
    <property type="evidence" value="ECO:0007669"/>
    <property type="project" value="TreeGrafter"/>
</dbReference>
<dbReference type="PANTHER" id="PTHR19957:SF307">
    <property type="entry name" value="PROTEIN SSO1-RELATED"/>
    <property type="match status" value="1"/>
</dbReference>
<evidence type="ECO:0000256" key="5">
    <source>
        <dbReference type="ARBA" id="ARBA00023136"/>
    </source>
</evidence>
<dbReference type="InterPro" id="IPR045242">
    <property type="entry name" value="Syntaxin"/>
</dbReference>
<dbReference type="OrthoDB" id="10255013at2759"/>
<dbReference type="GO" id="GO:0031201">
    <property type="term" value="C:SNARE complex"/>
    <property type="evidence" value="ECO:0007669"/>
    <property type="project" value="TreeGrafter"/>
</dbReference>
<dbReference type="InterPro" id="IPR000727">
    <property type="entry name" value="T_SNARE_dom"/>
</dbReference>
<reference evidence="8 9" key="1">
    <citation type="submission" date="2018-06" db="EMBL/GenBank/DDBJ databases">
        <title>Comparative genomics reveals the genomic features of Rhizophagus irregularis, R. cerebriforme, R. diaphanum and Gigaspora rosea, and their symbiotic lifestyle signature.</title>
        <authorList>
            <person name="Morin E."/>
            <person name="San Clemente H."/>
            <person name="Chen E.C.H."/>
            <person name="De La Providencia I."/>
            <person name="Hainaut M."/>
            <person name="Kuo A."/>
            <person name="Kohler A."/>
            <person name="Murat C."/>
            <person name="Tang N."/>
            <person name="Roy S."/>
            <person name="Loubradou J."/>
            <person name="Henrissat B."/>
            <person name="Grigoriev I.V."/>
            <person name="Corradi N."/>
            <person name="Roux C."/>
            <person name="Martin F.M."/>
        </authorList>
    </citation>
    <scope>NUCLEOTIDE SEQUENCE [LARGE SCALE GENOMIC DNA]</scope>
    <source>
        <strain evidence="8 9">DAOM 227022</strain>
    </source>
</reference>
<dbReference type="GO" id="GO:0005886">
    <property type="term" value="C:plasma membrane"/>
    <property type="evidence" value="ECO:0007669"/>
    <property type="project" value="TreeGrafter"/>
</dbReference>
<dbReference type="PANTHER" id="PTHR19957">
    <property type="entry name" value="SYNTAXIN"/>
    <property type="match status" value="1"/>
</dbReference>
<accession>A0A397TGT3</accession>
<evidence type="ECO:0000256" key="1">
    <source>
        <dbReference type="ARBA" id="ARBA00004211"/>
    </source>
</evidence>
<dbReference type="Gene3D" id="1.20.58.70">
    <property type="match status" value="1"/>
</dbReference>
<comment type="similarity">
    <text evidence="2">Belongs to the syntaxin family.</text>
</comment>
<feature type="transmembrane region" description="Helical" evidence="6">
    <location>
        <begin position="276"/>
        <end position="297"/>
    </location>
</feature>
<feature type="domain" description="T-SNARE coiled-coil homology" evidence="7">
    <location>
        <begin position="202"/>
        <end position="264"/>
    </location>
</feature>
<protein>
    <submittedName>
        <fullName evidence="8">t-SNARE</fullName>
    </submittedName>
</protein>
<evidence type="ECO:0000259" key="7">
    <source>
        <dbReference type="PROSITE" id="PS50192"/>
    </source>
</evidence>
<evidence type="ECO:0000256" key="4">
    <source>
        <dbReference type="ARBA" id="ARBA00022989"/>
    </source>
</evidence>
<dbReference type="GO" id="GO:0006906">
    <property type="term" value="P:vesicle fusion"/>
    <property type="evidence" value="ECO:0007669"/>
    <property type="project" value="TreeGrafter"/>
</dbReference>
<comment type="subcellular location">
    <subcellularLocation>
        <location evidence="1">Membrane</location>
        <topology evidence="1">Single-pass type IV membrane protein</topology>
    </subcellularLocation>
</comment>
<evidence type="ECO:0000256" key="6">
    <source>
        <dbReference type="SAM" id="Phobius"/>
    </source>
</evidence>
<dbReference type="PROSITE" id="PS50192">
    <property type="entry name" value="T_SNARE"/>
    <property type="match status" value="1"/>
</dbReference>
<keyword evidence="9" id="KW-1185">Reference proteome</keyword>
<keyword evidence="5 6" id="KW-0472">Membrane</keyword>
<organism evidence="8 9">
    <name type="scientific">Glomus cerebriforme</name>
    <dbReference type="NCBI Taxonomy" id="658196"/>
    <lineage>
        <taxon>Eukaryota</taxon>
        <taxon>Fungi</taxon>
        <taxon>Fungi incertae sedis</taxon>
        <taxon>Mucoromycota</taxon>
        <taxon>Glomeromycotina</taxon>
        <taxon>Glomeromycetes</taxon>
        <taxon>Glomerales</taxon>
        <taxon>Glomeraceae</taxon>
        <taxon>Glomus</taxon>
    </lineage>
</organism>
<dbReference type="Pfam" id="PF00804">
    <property type="entry name" value="Syntaxin"/>
    <property type="match status" value="1"/>
</dbReference>
<dbReference type="GO" id="GO:0012505">
    <property type="term" value="C:endomembrane system"/>
    <property type="evidence" value="ECO:0007669"/>
    <property type="project" value="TreeGrafter"/>
</dbReference>
<dbReference type="SUPFAM" id="SSF47661">
    <property type="entry name" value="t-snare proteins"/>
    <property type="match status" value="1"/>
</dbReference>
<dbReference type="EMBL" id="QKYT01000034">
    <property type="protein sequence ID" value="RIA97132.1"/>
    <property type="molecule type" value="Genomic_DNA"/>
</dbReference>
<comment type="caution">
    <text evidence="8">The sequence shown here is derived from an EMBL/GenBank/DDBJ whole genome shotgun (WGS) entry which is preliminary data.</text>
</comment>
<sequence>MQEINHTDHMDIQRLQPVYYSNGHRYPDDISSNFTNPRTKSFISNTRAIEREIEKIYSNITTIQSMQTQITISTSKIQETSLISSRDSIVDTTKNLLNETKDQIRLLETDDLKIIRSSTTTEDFELRKQRINHLKEKFVACLNTYRDIENLYMKQQKERLSRQYKIVHPDANDDEIEEYLKHPTDQPVFVSSRRVQDSKKVLEEVNQRHHDIKKIERTIAELVELIKEIQLKVEIEEDVIVTINDNVQKVEITTREVTVKLEQAEEIAKNTRSFKWLYALCTLLIFGIIVLITVFVIKRHHG</sequence>
<keyword evidence="4 6" id="KW-1133">Transmembrane helix</keyword>
<dbReference type="InterPro" id="IPR006011">
    <property type="entry name" value="Syntaxin_N"/>
</dbReference>
<dbReference type="GO" id="GO:0005484">
    <property type="term" value="F:SNAP receptor activity"/>
    <property type="evidence" value="ECO:0007669"/>
    <property type="project" value="TreeGrafter"/>
</dbReference>
<evidence type="ECO:0000313" key="9">
    <source>
        <dbReference type="Proteomes" id="UP000265703"/>
    </source>
</evidence>
<dbReference type="GO" id="GO:0006887">
    <property type="term" value="P:exocytosis"/>
    <property type="evidence" value="ECO:0007669"/>
    <property type="project" value="TreeGrafter"/>
</dbReference>
<dbReference type="InterPro" id="IPR010989">
    <property type="entry name" value="SNARE"/>
</dbReference>
<name>A0A397TGT3_9GLOM</name>
<evidence type="ECO:0000256" key="2">
    <source>
        <dbReference type="ARBA" id="ARBA00009063"/>
    </source>
</evidence>
<gene>
    <name evidence="8" type="ORF">C1645_753352</name>
</gene>
<proteinExistence type="inferred from homology"/>
<dbReference type="STRING" id="658196.A0A397TGT3"/>
<keyword evidence="3 6" id="KW-0812">Transmembrane</keyword>
<evidence type="ECO:0000256" key="3">
    <source>
        <dbReference type="ARBA" id="ARBA00022692"/>
    </source>
</evidence>
<dbReference type="GO" id="GO:0048278">
    <property type="term" value="P:vesicle docking"/>
    <property type="evidence" value="ECO:0007669"/>
    <property type="project" value="TreeGrafter"/>
</dbReference>
<dbReference type="Proteomes" id="UP000265703">
    <property type="component" value="Unassembled WGS sequence"/>
</dbReference>
<evidence type="ECO:0000313" key="8">
    <source>
        <dbReference type="EMBL" id="RIA97132.1"/>
    </source>
</evidence>
<dbReference type="GO" id="GO:0006886">
    <property type="term" value="P:intracellular protein transport"/>
    <property type="evidence" value="ECO:0007669"/>
    <property type="project" value="TreeGrafter"/>
</dbReference>